<dbReference type="InterPro" id="IPR050831">
    <property type="entry name" value="CEA_cell_adhesion"/>
</dbReference>
<protein>
    <submittedName>
        <fullName evidence="9 10">Carcinoembryonic antigen-related cell adhesion molecule 4-like isoform X1</fullName>
    </submittedName>
</protein>
<keyword evidence="1 6" id="KW-0732">Signal</keyword>
<evidence type="ECO:0000313" key="10">
    <source>
        <dbReference type="RefSeq" id="XP_030068127.1"/>
    </source>
</evidence>
<evidence type="ECO:0000256" key="2">
    <source>
        <dbReference type="ARBA" id="ARBA00023180"/>
    </source>
</evidence>
<keyword evidence="5" id="KW-0472">Membrane</keyword>
<name>A0A6P7YL18_9AMPH</name>
<feature type="chain" id="PRO_5044652551" evidence="6">
    <location>
        <begin position="37"/>
        <end position="245"/>
    </location>
</feature>
<reference evidence="9 10" key="1">
    <citation type="submission" date="2025-04" db="UniProtKB">
        <authorList>
            <consortium name="RefSeq"/>
        </authorList>
    </citation>
    <scope>IDENTIFICATION</scope>
</reference>
<keyword evidence="8" id="KW-1185">Reference proteome</keyword>
<dbReference type="AlphaFoldDB" id="A0A6P7YL18"/>
<feature type="signal peptide" evidence="6">
    <location>
        <begin position="1"/>
        <end position="36"/>
    </location>
</feature>
<organism evidence="8 10">
    <name type="scientific">Microcaecilia unicolor</name>
    <dbReference type="NCBI Taxonomy" id="1415580"/>
    <lineage>
        <taxon>Eukaryota</taxon>
        <taxon>Metazoa</taxon>
        <taxon>Chordata</taxon>
        <taxon>Craniata</taxon>
        <taxon>Vertebrata</taxon>
        <taxon>Euteleostomi</taxon>
        <taxon>Amphibia</taxon>
        <taxon>Gymnophiona</taxon>
        <taxon>Siphonopidae</taxon>
        <taxon>Microcaecilia</taxon>
    </lineage>
</organism>
<dbReference type="InterPro" id="IPR036179">
    <property type="entry name" value="Ig-like_dom_sf"/>
</dbReference>
<dbReference type="PANTHER" id="PTHR44427">
    <property type="entry name" value="CARCINOEMBRYONIC ANTIGEN-RELATED CELL ADHESION MOLECULE 19"/>
    <property type="match status" value="1"/>
</dbReference>
<dbReference type="OrthoDB" id="6353782at2759"/>
<evidence type="ECO:0000313" key="8">
    <source>
        <dbReference type="Proteomes" id="UP000515156"/>
    </source>
</evidence>
<dbReference type="Proteomes" id="UP000515156">
    <property type="component" value="Chromosome 8"/>
</dbReference>
<dbReference type="InterPro" id="IPR003599">
    <property type="entry name" value="Ig_sub"/>
</dbReference>
<keyword evidence="5" id="KW-1133">Transmembrane helix</keyword>
<accession>A0A6P7YL18</accession>
<keyword evidence="2" id="KW-0325">Glycoprotein</keyword>
<dbReference type="RefSeq" id="XP_030068127.1">
    <property type="nucleotide sequence ID" value="XM_030212267.1"/>
</dbReference>
<keyword evidence="3" id="KW-0393">Immunoglobulin domain</keyword>
<keyword evidence="5" id="KW-0812">Transmembrane</keyword>
<dbReference type="SMART" id="SM00409">
    <property type="entry name" value="IG"/>
    <property type="match status" value="1"/>
</dbReference>
<evidence type="ECO:0000256" key="3">
    <source>
        <dbReference type="ARBA" id="ARBA00023319"/>
    </source>
</evidence>
<sequence length="245" mass="26428">MEFVFCSRRGHRRWGPAVKCFILTILLNLGNQPSSGADFKIDVSPSNPKEGDKVELSLAFGASITDVKWYKGSQSSENLILTYIPSQNKNTSGPLFTGRQKVFPSGSLEISNIQKNDSGNYIVVMSVSADRNVQSEAYLNVVGSSPPGSSTDGSNSVVIPIWAYVLIAIGAFAAGATVIIGSVCLYKRLGGSRGTSANNDITKQPSSYYENYRRPLPAITNGLPESGSPYMDLKYSTSSVYEDLQ</sequence>
<evidence type="ECO:0000256" key="5">
    <source>
        <dbReference type="SAM" id="Phobius"/>
    </source>
</evidence>
<evidence type="ECO:0000256" key="4">
    <source>
        <dbReference type="ARBA" id="ARBA00038222"/>
    </source>
</evidence>
<dbReference type="SUPFAM" id="SSF48726">
    <property type="entry name" value="Immunoglobulin"/>
    <property type="match status" value="1"/>
</dbReference>
<dbReference type="Gene3D" id="2.60.40.10">
    <property type="entry name" value="Immunoglobulins"/>
    <property type="match status" value="1"/>
</dbReference>
<dbReference type="KEGG" id="muo:115476107"/>
<dbReference type="PANTHER" id="PTHR44427:SF1">
    <property type="entry name" value="CARCINOEMBRYONIC ANTIGEN-RELATED CELL ADHESION MOLECULE 1"/>
    <property type="match status" value="1"/>
</dbReference>
<dbReference type="InterPro" id="IPR013106">
    <property type="entry name" value="Ig_V-set"/>
</dbReference>
<evidence type="ECO:0000256" key="1">
    <source>
        <dbReference type="ARBA" id="ARBA00022729"/>
    </source>
</evidence>
<evidence type="ECO:0000259" key="7">
    <source>
        <dbReference type="SMART" id="SM00409"/>
    </source>
</evidence>
<dbReference type="Pfam" id="PF07686">
    <property type="entry name" value="V-set"/>
    <property type="match status" value="1"/>
</dbReference>
<evidence type="ECO:0000313" key="9">
    <source>
        <dbReference type="RefSeq" id="XP_030068126.1"/>
    </source>
</evidence>
<gene>
    <name evidence="9 10" type="primary">LOC115476107</name>
</gene>
<proteinExistence type="inferred from homology"/>
<feature type="domain" description="Immunoglobulin" evidence="7">
    <location>
        <begin position="43"/>
        <end position="142"/>
    </location>
</feature>
<dbReference type="InterPro" id="IPR013783">
    <property type="entry name" value="Ig-like_fold"/>
</dbReference>
<evidence type="ECO:0000256" key="6">
    <source>
        <dbReference type="SAM" id="SignalP"/>
    </source>
</evidence>
<dbReference type="GeneID" id="115476107"/>
<dbReference type="RefSeq" id="XP_030068126.1">
    <property type="nucleotide sequence ID" value="XM_030212266.1"/>
</dbReference>
<feature type="transmembrane region" description="Helical" evidence="5">
    <location>
        <begin position="161"/>
        <end position="186"/>
    </location>
</feature>
<comment type="similarity">
    <text evidence="4">Belongs to the immunoglobulin superfamily. CEA family.</text>
</comment>